<sequence length="106" mass="12337">MINVPTAATARTKCTFPPVENSAHVCLTRVETYMCGMWMQMDIIRINRQLEYLGEYHGRWCGSEVCCSNCYSKMSLDKCYSVINHCLRLYQPLLKVLCSIFWYCSN</sequence>
<evidence type="ECO:0000313" key="1">
    <source>
        <dbReference type="EMBL" id="JAD38379.1"/>
    </source>
</evidence>
<protein>
    <submittedName>
        <fullName evidence="1">Uncharacterized protein</fullName>
    </submittedName>
</protein>
<name>A0A0A8ZG41_ARUDO</name>
<accession>A0A0A8ZG41</accession>
<dbReference type="EMBL" id="GBRH01259516">
    <property type="protein sequence ID" value="JAD38379.1"/>
    <property type="molecule type" value="Transcribed_RNA"/>
</dbReference>
<dbReference type="AlphaFoldDB" id="A0A0A8ZG41"/>
<proteinExistence type="predicted"/>
<reference evidence="1" key="1">
    <citation type="submission" date="2014-09" db="EMBL/GenBank/DDBJ databases">
        <authorList>
            <person name="Magalhaes I.L.F."/>
            <person name="Oliveira U."/>
            <person name="Santos F.R."/>
            <person name="Vidigal T.H.D.A."/>
            <person name="Brescovit A.D."/>
            <person name="Santos A.J."/>
        </authorList>
    </citation>
    <scope>NUCLEOTIDE SEQUENCE</scope>
    <source>
        <tissue evidence="1">Shoot tissue taken approximately 20 cm above the soil surface</tissue>
    </source>
</reference>
<reference evidence="1" key="2">
    <citation type="journal article" date="2015" name="Data Brief">
        <title>Shoot transcriptome of the giant reed, Arundo donax.</title>
        <authorList>
            <person name="Barrero R.A."/>
            <person name="Guerrero F.D."/>
            <person name="Moolhuijzen P."/>
            <person name="Goolsby J.A."/>
            <person name="Tidwell J."/>
            <person name="Bellgard S.E."/>
            <person name="Bellgard M.I."/>
        </authorList>
    </citation>
    <scope>NUCLEOTIDE SEQUENCE</scope>
    <source>
        <tissue evidence="1">Shoot tissue taken approximately 20 cm above the soil surface</tissue>
    </source>
</reference>
<organism evidence="1">
    <name type="scientific">Arundo donax</name>
    <name type="common">Giant reed</name>
    <name type="synonym">Donax arundinaceus</name>
    <dbReference type="NCBI Taxonomy" id="35708"/>
    <lineage>
        <taxon>Eukaryota</taxon>
        <taxon>Viridiplantae</taxon>
        <taxon>Streptophyta</taxon>
        <taxon>Embryophyta</taxon>
        <taxon>Tracheophyta</taxon>
        <taxon>Spermatophyta</taxon>
        <taxon>Magnoliopsida</taxon>
        <taxon>Liliopsida</taxon>
        <taxon>Poales</taxon>
        <taxon>Poaceae</taxon>
        <taxon>PACMAD clade</taxon>
        <taxon>Arundinoideae</taxon>
        <taxon>Arundineae</taxon>
        <taxon>Arundo</taxon>
    </lineage>
</organism>